<dbReference type="GO" id="GO:0007165">
    <property type="term" value="P:signal transduction"/>
    <property type="evidence" value="ECO:0007669"/>
    <property type="project" value="InterPro"/>
</dbReference>
<dbReference type="Gene3D" id="3.30.450.40">
    <property type="match status" value="1"/>
</dbReference>
<dbReference type="NCBIfam" id="TIGR00229">
    <property type="entry name" value="sensory_box"/>
    <property type="match status" value="1"/>
</dbReference>
<dbReference type="SMART" id="SM00091">
    <property type="entry name" value="PAS"/>
    <property type="match status" value="1"/>
</dbReference>
<dbReference type="InterPro" id="IPR000160">
    <property type="entry name" value="GGDEF_dom"/>
</dbReference>
<keyword evidence="1" id="KW-0812">Transmembrane</keyword>
<dbReference type="InterPro" id="IPR029787">
    <property type="entry name" value="Nucleotide_cyclase"/>
</dbReference>
<dbReference type="SMART" id="SM00065">
    <property type="entry name" value="GAF"/>
    <property type="match status" value="1"/>
</dbReference>
<dbReference type="Pfam" id="PF00672">
    <property type="entry name" value="HAMP"/>
    <property type="match status" value="1"/>
</dbReference>
<feature type="transmembrane region" description="Helical" evidence="1">
    <location>
        <begin position="290"/>
        <end position="310"/>
    </location>
</feature>
<dbReference type="NCBIfam" id="TIGR00254">
    <property type="entry name" value="GGDEF"/>
    <property type="match status" value="1"/>
</dbReference>
<dbReference type="PROSITE" id="PS50113">
    <property type="entry name" value="PAC"/>
    <property type="match status" value="1"/>
</dbReference>
<dbReference type="InterPro" id="IPR029016">
    <property type="entry name" value="GAF-like_dom_sf"/>
</dbReference>
<evidence type="ECO:0000259" key="3">
    <source>
        <dbReference type="PROSITE" id="PS50113"/>
    </source>
</evidence>
<dbReference type="SUPFAM" id="SSF55073">
    <property type="entry name" value="Nucleotide cyclase"/>
    <property type="match status" value="1"/>
</dbReference>
<dbReference type="InterPro" id="IPR035919">
    <property type="entry name" value="EAL_sf"/>
</dbReference>
<dbReference type="Proteomes" id="UP000192418">
    <property type="component" value="Unassembled WGS sequence"/>
</dbReference>
<feature type="domain" description="HAMP" evidence="5">
    <location>
        <begin position="310"/>
        <end position="362"/>
    </location>
</feature>
<feature type="domain" description="EAL" evidence="4">
    <location>
        <begin position="853"/>
        <end position="1106"/>
    </location>
</feature>
<dbReference type="CDD" id="cd06225">
    <property type="entry name" value="HAMP"/>
    <property type="match status" value="1"/>
</dbReference>
<keyword evidence="8" id="KW-1185">Reference proteome</keyword>
<dbReference type="Pfam" id="PF00563">
    <property type="entry name" value="EAL"/>
    <property type="match status" value="1"/>
</dbReference>
<feature type="domain" description="PAC" evidence="3">
    <location>
        <begin position="436"/>
        <end position="488"/>
    </location>
</feature>
<dbReference type="CDD" id="cd01948">
    <property type="entry name" value="EAL"/>
    <property type="match status" value="1"/>
</dbReference>
<dbReference type="Gene3D" id="1.10.8.500">
    <property type="entry name" value="HAMP domain in histidine kinase"/>
    <property type="match status" value="1"/>
</dbReference>
<dbReference type="InterPro" id="IPR035965">
    <property type="entry name" value="PAS-like_dom_sf"/>
</dbReference>
<keyword evidence="1" id="KW-0472">Membrane</keyword>
<dbReference type="PROSITE" id="PS50885">
    <property type="entry name" value="HAMP"/>
    <property type="match status" value="1"/>
</dbReference>
<evidence type="ECO:0000313" key="7">
    <source>
        <dbReference type="EMBL" id="SMC58671.1"/>
    </source>
</evidence>
<dbReference type="CDD" id="cd01949">
    <property type="entry name" value="GGDEF"/>
    <property type="match status" value="1"/>
</dbReference>
<protein>
    <submittedName>
        <fullName evidence="7">PAS domain S-box-containing protein/diguanylate cyclase (GGDEF) domain-containing protein</fullName>
    </submittedName>
</protein>
<dbReference type="STRING" id="1121400.SAMN02746065_1052"/>
<evidence type="ECO:0000259" key="4">
    <source>
        <dbReference type="PROSITE" id="PS50883"/>
    </source>
</evidence>
<dbReference type="PROSITE" id="PS50883">
    <property type="entry name" value="EAL"/>
    <property type="match status" value="1"/>
</dbReference>
<feature type="domain" description="GGDEF" evidence="6">
    <location>
        <begin position="702"/>
        <end position="844"/>
    </location>
</feature>
<dbReference type="InterPro" id="IPR001610">
    <property type="entry name" value="PAC"/>
</dbReference>
<feature type="domain" description="PAS" evidence="2">
    <location>
        <begin position="363"/>
        <end position="433"/>
    </location>
</feature>
<dbReference type="CDD" id="cd00130">
    <property type="entry name" value="PAS"/>
    <property type="match status" value="1"/>
</dbReference>
<dbReference type="InterPro" id="IPR001633">
    <property type="entry name" value="EAL_dom"/>
</dbReference>
<dbReference type="SUPFAM" id="SSF55781">
    <property type="entry name" value="GAF domain-like"/>
    <property type="match status" value="1"/>
</dbReference>
<reference evidence="7 8" key="1">
    <citation type="submission" date="2017-04" db="EMBL/GenBank/DDBJ databases">
        <authorList>
            <person name="Afonso C.L."/>
            <person name="Miller P.J."/>
            <person name="Scott M.A."/>
            <person name="Spackman E."/>
            <person name="Goraichik I."/>
            <person name="Dimitrov K.M."/>
            <person name="Suarez D.L."/>
            <person name="Swayne D.E."/>
        </authorList>
    </citation>
    <scope>NUCLEOTIDE SEQUENCE [LARGE SCALE GENOMIC DNA]</scope>
    <source>
        <strain evidence="7 8">DSM 3385</strain>
    </source>
</reference>
<dbReference type="SMART" id="SM00304">
    <property type="entry name" value="HAMP"/>
    <property type="match status" value="1"/>
</dbReference>
<dbReference type="Gene3D" id="3.30.70.270">
    <property type="match status" value="1"/>
</dbReference>
<evidence type="ECO:0000313" key="8">
    <source>
        <dbReference type="Proteomes" id="UP000192418"/>
    </source>
</evidence>
<dbReference type="InterPro" id="IPR000700">
    <property type="entry name" value="PAS-assoc_C"/>
</dbReference>
<dbReference type="Pfam" id="PF00990">
    <property type="entry name" value="GGDEF"/>
    <property type="match status" value="1"/>
</dbReference>
<dbReference type="SMART" id="SM00052">
    <property type="entry name" value="EAL"/>
    <property type="match status" value="1"/>
</dbReference>
<dbReference type="PANTHER" id="PTHR44757">
    <property type="entry name" value="DIGUANYLATE CYCLASE DGCP"/>
    <property type="match status" value="1"/>
</dbReference>
<dbReference type="Gene3D" id="3.20.20.450">
    <property type="entry name" value="EAL domain"/>
    <property type="match status" value="1"/>
</dbReference>
<dbReference type="InterPro" id="IPR003660">
    <property type="entry name" value="HAMP_dom"/>
</dbReference>
<accession>A0A1W2ADY7</accession>
<dbReference type="OrthoDB" id="9759431at2"/>
<dbReference type="SUPFAM" id="SSF55785">
    <property type="entry name" value="PYP-like sensor domain (PAS domain)"/>
    <property type="match status" value="1"/>
</dbReference>
<dbReference type="Gene3D" id="3.30.450.20">
    <property type="entry name" value="PAS domain"/>
    <property type="match status" value="2"/>
</dbReference>
<dbReference type="RefSeq" id="WP_084067458.1">
    <property type="nucleotide sequence ID" value="NZ_FWXY01000005.1"/>
</dbReference>
<dbReference type="PROSITE" id="PS50887">
    <property type="entry name" value="GGDEF"/>
    <property type="match status" value="1"/>
</dbReference>
<dbReference type="SMART" id="SM00086">
    <property type="entry name" value="PAC"/>
    <property type="match status" value="1"/>
</dbReference>
<dbReference type="Pfam" id="PF13426">
    <property type="entry name" value="PAS_9"/>
    <property type="match status" value="1"/>
</dbReference>
<dbReference type="AlphaFoldDB" id="A0A1W2ADY7"/>
<dbReference type="SMART" id="SM00267">
    <property type="entry name" value="GGDEF"/>
    <property type="match status" value="1"/>
</dbReference>
<dbReference type="SUPFAM" id="SSF158472">
    <property type="entry name" value="HAMP domain-like"/>
    <property type="match status" value="1"/>
</dbReference>
<dbReference type="InterPro" id="IPR052155">
    <property type="entry name" value="Biofilm_reg_signaling"/>
</dbReference>
<evidence type="ECO:0000259" key="2">
    <source>
        <dbReference type="PROSITE" id="PS50112"/>
    </source>
</evidence>
<evidence type="ECO:0000256" key="1">
    <source>
        <dbReference type="SAM" id="Phobius"/>
    </source>
</evidence>
<proteinExistence type="predicted"/>
<sequence>MKLLSKLTLTIVAVSLFTFGVVLYVTWISNIKALETQVKEKIGAMAVNIMDKIDRDLAERMHNLETISTDPIIMSRDSTPRDITERLLEFRNIYKRYISLSFFDLDRVRIADTSGLHLGVKQVMTKYWEDVLQDKLSIASDIRVAEELNNPTIYFASLVKDKNSRPFGAVISRMSVAAVYDIIGRNNSTVHMGECLRINLLNKDGLIIYSNNNRKGILREKFPGWEEENNNIIKEKVNFKIGTPPGEEEMIMAFCHEQGYLDFEGNGWTLCIYIPTRIVFAPIVALKNTWLLILFPGIILIFILSSIISIKLSRPLNRLKDAVVMLGNGKVDTRVEIKSRDEIGELSKAFNQMADDISRTTVSKTYVDNILTSMINTLIVLNPDATIRTVNQAALLLLKYEEQELVGHTIHLIIKKEEASFKKPEIEKLFQKGSIAGVEITYQAKNGEKYPMLVSASVMNDKDEKNRGIVITAQDITERKEAEEKLRKTSRTLGMIHACNTLLTRTGDERLLLEGVCNCIVEQTGYRLVWVGLAEQDEVKTIRPVIRAGYEEDYNYAAKPSWAEDGHGSDPAGAAIRTGRPCIIDSVAAVPDSAPWIKERAINGYGSLIGLPLMDGETTFGVLIICATEPRAFDAEEVELLSEMANDLGYGIVALRTQRKHQEAEEKLTYQAYHDSLTGLPNRAMIMESLTFALARAKRFSGSVAILFIDLDDFKLINDIQGHEAGDELLCHVAERLRGSIRETDMVARQGGDEFIVLLTSHDINGLWTVKRFEEETADVARRIINMIKIPFQIKGQESYIGASIGISLFPDNAKDAHTLMQQADSAMYHAKKNGKGGYRFYSIELSERAHKRHSLTTRLHRAIEQQEFVLFYQPFVELTSGQMVGAEALIRWQEKKGRLIPPADFLPVAEDTGLIIPISDWVLMEVCRQIRAWQDKGLELKVAVNFSVRQFWQGDIVSKVLDAVNKFGIRHDALELEITESMLSLDPVHTETVLRQFSDHGLSISLDDFGTGYSSLNRLKRFPIDKLKIDKSFVDGIPGKENDTAIVTAITQLAHNLGLQALAEGIETFEQWRFLHDLGCRYGQGYHFSRPVPAKEFEAMLERDQCWTLEHLL</sequence>
<evidence type="ECO:0000259" key="5">
    <source>
        <dbReference type="PROSITE" id="PS50885"/>
    </source>
</evidence>
<dbReference type="InterPro" id="IPR003018">
    <property type="entry name" value="GAF"/>
</dbReference>
<feature type="transmembrane region" description="Helical" evidence="1">
    <location>
        <begin position="7"/>
        <end position="27"/>
    </location>
</feature>
<dbReference type="PANTHER" id="PTHR44757:SF2">
    <property type="entry name" value="BIOFILM ARCHITECTURE MAINTENANCE PROTEIN MBAA"/>
    <property type="match status" value="1"/>
</dbReference>
<dbReference type="GO" id="GO:0016020">
    <property type="term" value="C:membrane"/>
    <property type="evidence" value="ECO:0007669"/>
    <property type="project" value="InterPro"/>
</dbReference>
<evidence type="ECO:0000259" key="6">
    <source>
        <dbReference type="PROSITE" id="PS50887"/>
    </source>
</evidence>
<gene>
    <name evidence="7" type="ORF">SAMN02746065_1052</name>
</gene>
<dbReference type="SUPFAM" id="SSF141868">
    <property type="entry name" value="EAL domain-like"/>
    <property type="match status" value="1"/>
</dbReference>
<keyword evidence="1" id="KW-1133">Transmembrane helix</keyword>
<dbReference type="Pfam" id="PF13185">
    <property type="entry name" value="GAF_2"/>
    <property type="match status" value="1"/>
</dbReference>
<dbReference type="InterPro" id="IPR043128">
    <property type="entry name" value="Rev_trsase/Diguanyl_cyclase"/>
</dbReference>
<name>A0A1W2ADY7_9BACT</name>
<dbReference type="FunFam" id="3.20.20.450:FF:000001">
    <property type="entry name" value="Cyclic di-GMP phosphodiesterase yahA"/>
    <property type="match status" value="1"/>
</dbReference>
<dbReference type="PROSITE" id="PS50112">
    <property type="entry name" value="PAS"/>
    <property type="match status" value="1"/>
</dbReference>
<dbReference type="InterPro" id="IPR000014">
    <property type="entry name" value="PAS"/>
</dbReference>
<dbReference type="EMBL" id="FWXY01000005">
    <property type="protein sequence ID" value="SMC58671.1"/>
    <property type="molecule type" value="Genomic_DNA"/>
</dbReference>
<organism evidence="7 8">
    <name type="scientific">Desulfocicer vacuolatum DSM 3385</name>
    <dbReference type="NCBI Taxonomy" id="1121400"/>
    <lineage>
        <taxon>Bacteria</taxon>
        <taxon>Pseudomonadati</taxon>
        <taxon>Thermodesulfobacteriota</taxon>
        <taxon>Desulfobacteria</taxon>
        <taxon>Desulfobacterales</taxon>
        <taxon>Desulfobacteraceae</taxon>
        <taxon>Desulfocicer</taxon>
    </lineage>
</organism>